<organism evidence="2 3">
    <name type="scientific">Fuerstiella marisgermanici</name>
    <dbReference type="NCBI Taxonomy" id="1891926"/>
    <lineage>
        <taxon>Bacteria</taxon>
        <taxon>Pseudomonadati</taxon>
        <taxon>Planctomycetota</taxon>
        <taxon>Planctomycetia</taxon>
        <taxon>Planctomycetales</taxon>
        <taxon>Planctomycetaceae</taxon>
        <taxon>Fuerstiella</taxon>
    </lineage>
</organism>
<sequence>MQTASEAVTTDQRTKVAAAVSAAESKSCCEIVPVVATASGRYDRAEDIVGLWCAMLGAIAVFLAFPGDVDTGHWGGFPVWAQVLLMVTVMAVCFLVGAVLADRFHGLRLLFTARQQMKEEVNLRARELFFDRRVHHTEGASGVLIFVSLYERMAVVLGDRTVVEKLGEEFPQQLCERLTEALRKDDVGTAICDTINHAATSLATALPRGEDDVNELSDALVLLD</sequence>
<dbReference type="STRING" id="1891926.Fuma_03258"/>
<evidence type="ECO:0000256" key="1">
    <source>
        <dbReference type="SAM" id="Phobius"/>
    </source>
</evidence>
<gene>
    <name evidence="2" type="ORF">Fuma_03258</name>
</gene>
<evidence type="ECO:0000313" key="3">
    <source>
        <dbReference type="Proteomes" id="UP000187735"/>
    </source>
</evidence>
<dbReference type="EMBL" id="CP017641">
    <property type="protein sequence ID" value="APZ93640.1"/>
    <property type="molecule type" value="Genomic_DNA"/>
</dbReference>
<keyword evidence="1" id="KW-1133">Transmembrane helix</keyword>
<feature type="transmembrane region" description="Helical" evidence="1">
    <location>
        <begin position="48"/>
        <end position="67"/>
    </location>
</feature>
<dbReference type="RefSeq" id="WP_077025075.1">
    <property type="nucleotide sequence ID" value="NZ_CP017641.1"/>
</dbReference>
<evidence type="ECO:0008006" key="4">
    <source>
        <dbReference type="Google" id="ProtNLM"/>
    </source>
</evidence>
<dbReference type="Proteomes" id="UP000187735">
    <property type="component" value="Chromosome"/>
</dbReference>
<dbReference type="KEGG" id="fmr:Fuma_03258"/>
<keyword evidence="1" id="KW-0472">Membrane</keyword>
<accession>A0A1P8WHU7</accession>
<dbReference type="Gene3D" id="3.10.310.50">
    <property type="match status" value="1"/>
</dbReference>
<name>A0A1P8WHU7_9PLAN</name>
<keyword evidence="3" id="KW-1185">Reference proteome</keyword>
<proteinExistence type="predicted"/>
<feature type="transmembrane region" description="Helical" evidence="1">
    <location>
        <begin position="79"/>
        <end position="101"/>
    </location>
</feature>
<dbReference type="OrthoDB" id="214557at2"/>
<evidence type="ECO:0000313" key="2">
    <source>
        <dbReference type="EMBL" id="APZ93640.1"/>
    </source>
</evidence>
<dbReference type="AlphaFoldDB" id="A0A1P8WHU7"/>
<keyword evidence="1" id="KW-0812">Transmembrane</keyword>
<reference evidence="2 3" key="1">
    <citation type="journal article" date="2016" name="Front. Microbiol.">
        <title>Fuerstia marisgermanicae gen. nov., sp. nov., an Unusual Member of the Phylum Planctomycetes from the German Wadden Sea.</title>
        <authorList>
            <person name="Kohn T."/>
            <person name="Heuer A."/>
            <person name="Jogler M."/>
            <person name="Vollmers J."/>
            <person name="Boedeker C."/>
            <person name="Bunk B."/>
            <person name="Rast P."/>
            <person name="Borchert D."/>
            <person name="Glockner I."/>
            <person name="Freese H.M."/>
            <person name="Klenk H.P."/>
            <person name="Overmann J."/>
            <person name="Kaster A.K."/>
            <person name="Rohde M."/>
            <person name="Wiegand S."/>
            <person name="Jogler C."/>
        </authorList>
    </citation>
    <scope>NUCLEOTIDE SEQUENCE [LARGE SCALE GENOMIC DNA]</scope>
    <source>
        <strain evidence="2 3">NH11</strain>
    </source>
</reference>
<protein>
    <recommendedName>
        <fullName evidence="4">TPM domain-containing protein</fullName>
    </recommendedName>
</protein>